<feature type="region of interest" description="Disordered" evidence="4">
    <location>
        <begin position="1"/>
        <end position="23"/>
    </location>
</feature>
<name>A0ABD1JF98_9TELE</name>
<evidence type="ECO:0000256" key="3">
    <source>
        <dbReference type="ARBA" id="ARBA00023163"/>
    </source>
</evidence>
<protein>
    <recommendedName>
        <fullName evidence="5">OCA domain-containing protein</fullName>
    </recommendedName>
</protein>
<keyword evidence="7" id="KW-1185">Reference proteome</keyword>
<evidence type="ECO:0000256" key="2">
    <source>
        <dbReference type="ARBA" id="ARBA00023159"/>
    </source>
</evidence>
<evidence type="ECO:0000313" key="7">
    <source>
        <dbReference type="Proteomes" id="UP001591681"/>
    </source>
</evidence>
<dbReference type="PANTHER" id="PTHR15363">
    <property type="entry name" value="POU DOMAIN CLASS 2-ASSOCIATING FACTOR 1"/>
    <property type="match status" value="1"/>
</dbReference>
<accession>A0ABD1JF98</accession>
<keyword evidence="2" id="KW-0010">Activator</keyword>
<evidence type="ECO:0000256" key="4">
    <source>
        <dbReference type="SAM" id="MobiDB-lite"/>
    </source>
</evidence>
<dbReference type="PROSITE" id="PS52003">
    <property type="entry name" value="OCA"/>
    <property type="match status" value="1"/>
</dbReference>
<evidence type="ECO:0000313" key="6">
    <source>
        <dbReference type="EMBL" id="KAL2085841.1"/>
    </source>
</evidence>
<proteinExistence type="predicted"/>
<dbReference type="Pfam" id="PF09310">
    <property type="entry name" value="PD-C2-AF1"/>
    <property type="match status" value="1"/>
</dbReference>
<feature type="region of interest" description="Disordered" evidence="4">
    <location>
        <begin position="215"/>
        <end position="245"/>
    </location>
</feature>
<dbReference type="AlphaFoldDB" id="A0ABD1JF98"/>
<evidence type="ECO:0000259" key="5">
    <source>
        <dbReference type="PROSITE" id="PS52003"/>
    </source>
</evidence>
<feature type="domain" description="OCA" evidence="5">
    <location>
        <begin position="13"/>
        <end position="35"/>
    </location>
</feature>
<keyword evidence="1" id="KW-0805">Transcription regulation</keyword>
<keyword evidence="3" id="KW-0804">Transcription</keyword>
<dbReference type="PANTHER" id="PTHR15363:SF3">
    <property type="entry name" value="POU DOMAIN CLASS 2-ASSOCIATING FACTOR 1"/>
    <property type="match status" value="1"/>
</dbReference>
<evidence type="ECO:0000256" key="1">
    <source>
        <dbReference type="ARBA" id="ARBA00023015"/>
    </source>
</evidence>
<dbReference type="Proteomes" id="UP001591681">
    <property type="component" value="Unassembled WGS sequence"/>
</dbReference>
<comment type="caution">
    <text evidence="6">The sequence shown here is derived from an EMBL/GenBank/DDBJ whole genome shotgun (WGS) entry which is preliminary data.</text>
</comment>
<dbReference type="InterPro" id="IPR047571">
    <property type="entry name" value="OCA"/>
</dbReference>
<gene>
    <name evidence="6" type="ORF">ACEWY4_019161</name>
</gene>
<sequence>MILRNLPAEPSNSKPYQGVRVKDPVKELLRRKRGSHNPNSVKTPPPTAVVIPNNILPSYTHVGSSGLLEGGPSGVISSSSGDVAPDGGAFYTGWLAQPAAPSLQPVSHWASPDYLQTDAASVHPALSADMYVQSVCPSYAVVAPSSLLTLTHTPLFTNIGAITPTPAALPQVDFHDSSLAYIPWPQPLTTLPGPVMQYPPCSTALPTSPMAHVPPLPDVPAVPTEHVTVPLPEPDPQDVEEPNPLEKLLEDDPKDAYICSSSLFAQGV</sequence>
<dbReference type="EMBL" id="JBHFQA010000016">
    <property type="protein sequence ID" value="KAL2085841.1"/>
    <property type="molecule type" value="Genomic_DNA"/>
</dbReference>
<organism evidence="6 7">
    <name type="scientific">Coilia grayii</name>
    <name type="common">Gray's grenadier anchovy</name>
    <dbReference type="NCBI Taxonomy" id="363190"/>
    <lineage>
        <taxon>Eukaryota</taxon>
        <taxon>Metazoa</taxon>
        <taxon>Chordata</taxon>
        <taxon>Craniata</taxon>
        <taxon>Vertebrata</taxon>
        <taxon>Euteleostomi</taxon>
        <taxon>Actinopterygii</taxon>
        <taxon>Neopterygii</taxon>
        <taxon>Teleostei</taxon>
        <taxon>Clupei</taxon>
        <taxon>Clupeiformes</taxon>
        <taxon>Clupeoidei</taxon>
        <taxon>Engraulidae</taxon>
        <taxon>Coilinae</taxon>
        <taxon>Coilia</taxon>
    </lineage>
</organism>
<reference evidence="6 7" key="1">
    <citation type="submission" date="2024-09" db="EMBL/GenBank/DDBJ databases">
        <title>A chromosome-level genome assembly of Gray's grenadier anchovy, Coilia grayii.</title>
        <authorList>
            <person name="Fu Z."/>
        </authorList>
    </citation>
    <scope>NUCLEOTIDE SEQUENCE [LARGE SCALE GENOMIC DNA]</scope>
    <source>
        <strain evidence="6">G4</strain>
        <tissue evidence="6">Muscle</tissue>
    </source>
</reference>
<dbReference type="InterPro" id="IPR015389">
    <property type="entry name" value="PD-C2-AF1"/>
</dbReference>